<dbReference type="Gene3D" id="3.40.50.2000">
    <property type="entry name" value="Glycogen Phosphorylase B"/>
    <property type="match status" value="2"/>
</dbReference>
<protein>
    <submittedName>
        <fullName evidence="3">Glycosyltransferase, MGT family</fullName>
    </submittedName>
</protein>
<gene>
    <name evidence="3" type="ORF">SAMN05216259_101516</name>
</gene>
<keyword evidence="4" id="KW-1185">Reference proteome</keyword>
<evidence type="ECO:0000256" key="1">
    <source>
        <dbReference type="ARBA" id="ARBA00022679"/>
    </source>
</evidence>
<dbReference type="GO" id="GO:0017000">
    <property type="term" value="P:antibiotic biosynthetic process"/>
    <property type="evidence" value="ECO:0007669"/>
    <property type="project" value="UniProtKB-ARBA"/>
</dbReference>
<name>A0A1G9W541_9ACTN</name>
<dbReference type="AlphaFoldDB" id="A0A1G9W541"/>
<evidence type="ECO:0000313" key="4">
    <source>
        <dbReference type="Proteomes" id="UP000199341"/>
    </source>
</evidence>
<dbReference type="STRING" id="310781.SAMN05216259_101516"/>
<reference evidence="3 4" key="1">
    <citation type="submission" date="2016-10" db="EMBL/GenBank/DDBJ databases">
        <authorList>
            <person name="de Groot N.N."/>
        </authorList>
    </citation>
    <scope>NUCLEOTIDE SEQUENCE [LARGE SCALE GENOMIC DNA]</scope>
    <source>
        <strain evidence="3 4">CGMCC 4.2022</strain>
    </source>
</reference>
<evidence type="ECO:0000313" key="3">
    <source>
        <dbReference type="EMBL" id="SDM79638.1"/>
    </source>
</evidence>
<dbReference type="CDD" id="cd03784">
    <property type="entry name" value="GT1_Gtf-like"/>
    <property type="match status" value="1"/>
</dbReference>
<dbReference type="SUPFAM" id="SSF53756">
    <property type="entry name" value="UDP-Glycosyltransferase/glycogen phosphorylase"/>
    <property type="match status" value="1"/>
</dbReference>
<dbReference type="GO" id="GO:0016758">
    <property type="term" value="F:hexosyltransferase activity"/>
    <property type="evidence" value="ECO:0007669"/>
    <property type="project" value="UniProtKB-ARBA"/>
</dbReference>
<dbReference type="GO" id="GO:0008194">
    <property type="term" value="F:UDP-glycosyltransferase activity"/>
    <property type="evidence" value="ECO:0007669"/>
    <property type="project" value="InterPro"/>
</dbReference>
<dbReference type="Pfam" id="PF06722">
    <property type="entry name" value="EryCIII-like_C"/>
    <property type="match status" value="1"/>
</dbReference>
<evidence type="ECO:0000259" key="2">
    <source>
        <dbReference type="Pfam" id="PF06722"/>
    </source>
</evidence>
<feature type="domain" description="Erythromycin biosynthesis protein CIII-like C-terminal" evidence="2">
    <location>
        <begin position="286"/>
        <end position="425"/>
    </location>
</feature>
<dbReference type="InterPro" id="IPR050426">
    <property type="entry name" value="Glycosyltransferase_28"/>
</dbReference>
<proteinExistence type="predicted"/>
<dbReference type="Proteomes" id="UP000199341">
    <property type="component" value="Unassembled WGS sequence"/>
</dbReference>
<dbReference type="InterPro" id="IPR010610">
    <property type="entry name" value="EryCIII-like_C"/>
</dbReference>
<dbReference type="RefSeq" id="WP_143031610.1">
    <property type="nucleotide sequence ID" value="NZ_FNIE01000001.1"/>
</dbReference>
<dbReference type="PANTHER" id="PTHR48050:SF13">
    <property type="entry name" value="STEROL 3-BETA-GLUCOSYLTRANSFERASE UGT80A2"/>
    <property type="match status" value="1"/>
</dbReference>
<dbReference type="PANTHER" id="PTHR48050">
    <property type="entry name" value="STEROL 3-BETA-GLUCOSYLTRANSFERASE"/>
    <property type="match status" value="1"/>
</dbReference>
<accession>A0A1G9W541</accession>
<dbReference type="EMBL" id="FNIE01000001">
    <property type="protein sequence ID" value="SDM79638.1"/>
    <property type="molecule type" value="Genomic_DNA"/>
</dbReference>
<dbReference type="FunFam" id="3.40.50.2000:FF:000072">
    <property type="entry name" value="Glycosyl transferase"/>
    <property type="match status" value="1"/>
</dbReference>
<keyword evidence="1 3" id="KW-0808">Transferase</keyword>
<organism evidence="3 4">
    <name type="scientific">Actinacidiphila guanduensis</name>
    <dbReference type="NCBI Taxonomy" id="310781"/>
    <lineage>
        <taxon>Bacteria</taxon>
        <taxon>Bacillati</taxon>
        <taxon>Actinomycetota</taxon>
        <taxon>Actinomycetes</taxon>
        <taxon>Kitasatosporales</taxon>
        <taxon>Streptomycetaceae</taxon>
        <taxon>Actinacidiphila</taxon>
    </lineage>
</organism>
<dbReference type="InterPro" id="IPR002213">
    <property type="entry name" value="UDP_glucos_trans"/>
</dbReference>
<sequence>MSRILVAASPVYGHVAPLSRVASFLAARGHDVTLLSHERFRSLAGEGVEYEAFTGAAGADLDAVFASQERLAVPAGPERFAWDMRNVFVQAVAPQHRDVQRVLAQAGDEPVVLVYETAFFGAVPSLLGAPGPRPVTALGLGPVSFTLSSADTAPFGMGLPPDSSEEGRARNREANAMVKGQLLGPAQELFEQTLAELGVTGEDIPFFLDATVLKADLFLQLSVEELSYARSDTPAHVRFVGSLPPSADTAELPAWWPEVEAAERVVVVTQGTIANQDFGQLIEPALEGLADFPGLVVVTTGRPAQLRDVPANARVAEFVPFDVLLPYADVLVTNGGFGAVQEALRHGVPMVAAGTSEEKHENNVRLAATGAAVNLGTEYPAAADIRKAVEDITGTHSYRDNAGRLAEQYAVVDALAEIEKALAELTG</sequence>
<dbReference type="OrthoDB" id="764352at2"/>